<feature type="compositionally biased region" description="Low complexity" evidence="1">
    <location>
        <begin position="993"/>
        <end position="1012"/>
    </location>
</feature>
<organism evidence="3">
    <name type="scientific">Corethrella appendiculata</name>
    <dbReference type="NCBI Taxonomy" id="1370023"/>
    <lineage>
        <taxon>Eukaryota</taxon>
        <taxon>Metazoa</taxon>
        <taxon>Ecdysozoa</taxon>
        <taxon>Arthropoda</taxon>
        <taxon>Hexapoda</taxon>
        <taxon>Insecta</taxon>
        <taxon>Pterygota</taxon>
        <taxon>Neoptera</taxon>
        <taxon>Endopterygota</taxon>
        <taxon>Diptera</taxon>
        <taxon>Nematocera</taxon>
        <taxon>Culicoidea</taxon>
        <taxon>Chaoboridae</taxon>
        <taxon>Corethrella</taxon>
    </lineage>
</organism>
<accession>W4VR53</accession>
<feature type="region of interest" description="Disordered" evidence="1">
    <location>
        <begin position="1295"/>
        <end position="1320"/>
    </location>
</feature>
<feature type="compositionally biased region" description="Basic and acidic residues" evidence="1">
    <location>
        <begin position="1577"/>
        <end position="1586"/>
    </location>
</feature>
<dbReference type="EMBL" id="GANO01004425">
    <property type="protein sequence ID" value="JAB55446.1"/>
    <property type="molecule type" value="mRNA"/>
</dbReference>
<evidence type="ECO:0000256" key="2">
    <source>
        <dbReference type="SAM" id="Phobius"/>
    </source>
</evidence>
<feature type="transmembrane region" description="Helical" evidence="2">
    <location>
        <begin position="22"/>
        <end position="42"/>
    </location>
</feature>
<feature type="region of interest" description="Disordered" evidence="1">
    <location>
        <begin position="1097"/>
        <end position="1159"/>
    </location>
</feature>
<keyword evidence="2" id="KW-0472">Membrane</keyword>
<feature type="compositionally biased region" description="Basic and acidic residues" evidence="1">
    <location>
        <begin position="1370"/>
        <end position="1380"/>
    </location>
</feature>
<feature type="region of interest" description="Disordered" evidence="1">
    <location>
        <begin position="993"/>
        <end position="1022"/>
    </location>
</feature>
<feature type="non-terminal residue" evidence="3">
    <location>
        <position position="1"/>
    </location>
</feature>
<feature type="compositionally biased region" description="Acidic residues" evidence="1">
    <location>
        <begin position="1360"/>
        <end position="1369"/>
    </location>
</feature>
<feature type="compositionally biased region" description="Low complexity" evidence="1">
    <location>
        <begin position="1682"/>
        <end position="1701"/>
    </location>
</feature>
<feature type="region of interest" description="Disordered" evidence="1">
    <location>
        <begin position="1577"/>
        <end position="1610"/>
    </location>
</feature>
<keyword evidence="2" id="KW-0812">Transmembrane</keyword>
<protein>
    <submittedName>
        <fullName evidence="3">Uncharacterized protein</fullName>
    </submittedName>
</protein>
<evidence type="ECO:0000256" key="1">
    <source>
        <dbReference type="SAM" id="MobiDB-lite"/>
    </source>
</evidence>
<keyword evidence="2" id="KW-1133">Transmembrane helix</keyword>
<sequence length="1780" mass="201307">FISSTNALPVQINKTFGDRNTIIFGILSFVGVGGLIGACAFCRRRKRNFEKFENDKTNSYRTSASIKSTEYPIFRALSPTDNRQSAVIIPSSPTNLSSDNLLDHSNDSNHDSIVPSTVTTTTVDPTSLLTASSEKNLLQTQCISEDDIKISINNNVNSELEENRQDENRLKRKFTNNFNNQFDESITILIPSESSPNEEGDEVNEVSEKQNSNFIFESNSDKNPFDNFTEIAVPTTDVDEDIFVASKKTKLEHCFSVESNTSTGSDGSGDGSSNCNDVNSVEEALRALDSALEDELCNFMDDDPPSLSSGIVCNDYFYNNGNTITATTTTNNEGANTTTNTNNKQNFSKNTDSLSDSLIENTDTHQIHGDECYEEEEYDLIAKENDEYFLENICEVATELVDSVLIKCQSVLEEKFNTTKAVTVNYEAEEINCCAIDTKNSLKNEEKLFFDNFQSMLLDNTSTPCVKQKFITNRYNVLDDDGPAEFVFKQKNTFSLDSDDDIEKDIKPLAETFTAPTTTTTNQQENETFNVEQIPMTDNNNDDYLPEIKIDKDKDEVISEDLTTVTPVNTPCELNFAPNNWNQIIQQQNSPTTSKTITTENLNSNETFEVDCYNNNDNFEDGWYLHPPKQQQQQQQINNRTFDANKTETIENKTFDLMINSDVDDIEQDENEDMSSTYDQLRKQLTEMLPYAQGFMGPTDYSDDEDTIEKTSDKDDHYGIKYGDLDEATNAAYMNGVILPGTSATNPIGNEMFINYKRTLSPIVEESEDDITTRTFVFNNETRCLDSTSTGCMESVDVIMGVTKTLMASNDTLFNFEDTLDDNQSIFSPRNLSQAETKPSTTLNIENRTFDAYFNTTYSEDLSPYDDDIVDITSSAAAIKRQKEEMTLNFGAISKTKSENNIENLISPDQGKSSNDLTYTLEEKTCISVKKDSPKDKDDERISEISEPDLVSSNTNNNNNNNNNNDDFNNSLLDDDIVSIEDDYVVSDLQSDNFQQQQQGEQNEEASNQQEQQNDDELKSNHSDENYEETILYENQPIMETAPPTMHTANVIECVDKYEIKLNSQENAENFNGDLNDVNLNPSFIYDSLENQQTDRNFRADNFSSNVNNETIDKENNNELTTATKLIKKSESSQNSENFKQFPSSLPQQQQQQQQQQKSTVINNLNRENNNNNKNLDTNLIISSIITNNTTTTRTTTTTTMPTPPSNINNNNNNNIQNHNNFLQYSNIKKPSSQNNYIVLNDVDYDDDNNISYENSFMISSDRLLSLTNYLSGEEDPWIATQDIRISTDLISTSFSMPPEWDSADDEDDNDDDDDESNDSSEEFMYLKGEQTNAAELYKSMIEQNNLKKIENTISVVDINDNDEDDENDEKNIWSPHKDQIPVNSNNSKNDLIDAVTGDEKKIEISESSSSETEGEFIPSCWDSLATPARSAMKSPDKAVETKKRLSVAFKVQEYHSVYEYPCENTELSPAYSEPQLWCQHNRFDTEFLDDTNRNDYRHDIIDGFTISSSTRPFHGSQFYAQCNTWPTDSDFSWSQLSDASVVDGLKQQQQQQQQHQQQQIQDETFKLNSDIIIDWPKRSPTDFESSKQSSIENEECRPDSGVDSGESAEHITESISLGDLCHTKSSLRLPLESVEFTHTLSHILENIDPTQTTIIHCDPDENESNKNSNENDDCNMLATPSCTGSMDSLSSSSGSSDRQSNNFKVFSKEKHSKIMENEQETECQNDEDYHSNNNLIKILSNKNRNNSTRLSDSTDEDSGIENITRLTKIIITEAETESK</sequence>
<feature type="region of interest" description="Disordered" evidence="1">
    <location>
        <begin position="930"/>
        <end position="970"/>
    </location>
</feature>
<feature type="region of interest" description="Disordered" evidence="1">
    <location>
        <begin position="1360"/>
        <end position="1390"/>
    </location>
</feature>
<feature type="region of interest" description="Disordered" evidence="1">
    <location>
        <begin position="696"/>
        <end position="715"/>
    </location>
</feature>
<name>W4VR53_9DIPT</name>
<feature type="compositionally biased region" description="Basic and acidic residues" evidence="1">
    <location>
        <begin position="930"/>
        <end position="944"/>
    </location>
</feature>
<evidence type="ECO:0000313" key="3">
    <source>
        <dbReference type="EMBL" id="JAB55446.1"/>
    </source>
</evidence>
<proteinExistence type="evidence at transcript level"/>
<feature type="compositionally biased region" description="Low complexity" evidence="1">
    <location>
        <begin position="949"/>
        <end position="970"/>
    </location>
</feature>
<feature type="compositionally biased region" description="Acidic residues" evidence="1">
    <location>
        <begin position="1302"/>
        <end position="1320"/>
    </location>
</feature>
<feature type="region of interest" description="Disordered" evidence="1">
    <location>
        <begin position="1655"/>
        <end position="1702"/>
    </location>
</feature>
<reference evidence="3" key="1">
    <citation type="journal article" date="2014" name="Insect Biochem. Mol. Biol.">
        <title>An insight into the sialome of the frog biting fly, Corethrella appendiculata.</title>
        <authorList>
            <person name="Ribeiro J.M.C."/>
            <person name="Chagas A.C."/>
            <person name="Pham V.M."/>
            <person name="Lounibos L.P."/>
            <person name="Calvo E."/>
        </authorList>
    </citation>
    <scope>NUCLEOTIDE SEQUENCE</scope>
    <source>
        <tissue evidence="3">Salivary glands</tissue>
    </source>
</reference>
<feature type="compositionally biased region" description="Polar residues" evidence="1">
    <location>
        <begin position="1132"/>
        <end position="1147"/>
    </location>
</feature>
<feature type="compositionally biased region" description="Low complexity" evidence="1">
    <location>
        <begin position="1148"/>
        <end position="1159"/>
    </location>
</feature>